<evidence type="ECO:0000256" key="2">
    <source>
        <dbReference type="ARBA" id="ARBA00023125"/>
    </source>
</evidence>
<keyword evidence="2" id="KW-0238">DNA-binding</keyword>
<dbReference type="GO" id="GO:0003677">
    <property type="term" value="F:DNA binding"/>
    <property type="evidence" value="ECO:0007669"/>
    <property type="project" value="UniProtKB-KW"/>
</dbReference>
<dbReference type="Pfam" id="PF13545">
    <property type="entry name" value="HTH_Crp_2"/>
    <property type="match status" value="1"/>
</dbReference>
<dbReference type="SUPFAM" id="SSF46785">
    <property type="entry name" value="Winged helix' DNA-binding domain"/>
    <property type="match status" value="1"/>
</dbReference>
<organism evidence="5 6">
    <name type="scientific">Agrobacterium vitis</name>
    <name type="common">Rhizobium vitis</name>
    <dbReference type="NCBI Taxonomy" id="373"/>
    <lineage>
        <taxon>Bacteria</taxon>
        <taxon>Pseudomonadati</taxon>
        <taxon>Pseudomonadota</taxon>
        <taxon>Alphaproteobacteria</taxon>
        <taxon>Hyphomicrobiales</taxon>
        <taxon>Rhizobiaceae</taxon>
        <taxon>Rhizobium/Agrobacterium group</taxon>
        <taxon>Agrobacterium</taxon>
    </lineage>
</organism>
<dbReference type="GO" id="GO:0006355">
    <property type="term" value="P:regulation of DNA-templated transcription"/>
    <property type="evidence" value="ECO:0007669"/>
    <property type="project" value="InterPro"/>
</dbReference>
<dbReference type="InterPro" id="IPR012318">
    <property type="entry name" value="HTH_CRP"/>
</dbReference>
<dbReference type="Gene3D" id="1.10.10.10">
    <property type="entry name" value="Winged helix-like DNA-binding domain superfamily/Winged helix DNA-binding domain"/>
    <property type="match status" value="1"/>
</dbReference>
<dbReference type="AlphaFoldDB" id="A0A6L6VM49"/>
<dbReference type="RefSeq" id="WP_156616107.1">
    <property type="nucleotide sequence ID" value="NZ_WPHR01000028.1"/>
</dbReference>
<evidence type="ECO:0000256" key="3">
    <source>
        <dbReference type="ARBA" id="ARBA00023163"/>
    </source>
</evidence>
<dbReference type="SUPFAM" id="SSF51206">
    <property type="entry name" value="cAMP-binding domain-like"/>
    <property type="match status" value="1"/>
</dbReference>
<comment type="caution">
    <text evidence="5">The sequence shown here is derived from an EMBL/GenBank/DDBJ whole genome shotgun (WGS) entry which is preliminary data.</text>
</comment>
<dbReference type="EMBL" id="WPHR01000028">
    <property type="protein sequence ID" value="MUZ75379.1"/>
    <property type="molecule type" value="Genomic_DNA"/>
</dbReference>
<proteinExistence type="predicted"/>
<dbReference type="InterPro" id="IPR036388">
    <property type="entry name" value="WH-like_DNA-bd_sf"/>
</dbReference>
<dbReference type="InterPro" id="IPR014710">
    <property type="entry name" value="RmlC-like_jellyroll"/>
</dbReference>
<keyword evidence="3" id="KW-0804">Transcription</keyword>
<evidence type="ECO:0000313" key="5">
    <source>
        <dbReference type="EMBL" id="MUZ75379.1"/>
    </source>
</evidence>
<evidence type="ECO:0000259" key="4">
    <source>
        <dbReference type="Pfam" id="PF13545"/>
    </source>
</evidence>
<dbReference type="Gene3D" id="2.60.120.10">
    <property type="entry name" value="Jelly Rolls"/>
    <property type="match status" value="1"/>
</dbReference>
<evidence type="ECO:0000256" key="1">
    <source>
        <dbReference type="ARBA" id="ARBA00023015"/>
    </source>
</evidence>
<accession>A0A6L6VM49</accession>
<dbReference type="InterPro" id="IPR036390">
    <property type="entry name" value="WH_DNA-bd_sf"/>
</dbReference>
<protein>
    <submittedName>
        <fullName evidence="5">Helix-turn-helix domain-containing protein</fullName>
    </submittedName>
</protein>
<evidence type="ECO:0000313" key="6">
    <source>
        <dbReference type="Proteomes" id="UP000477951"/>
    </source>
</evidence>
<reference evidence="5 6" key="1">
    <citation type="submission" date="2019-12" db="EMBL/GenBank/DDBJ databases">
        <title>Whole-genome sequencing of Allorhizobium vitis.</title>
        <authorList>
            <person name="Gan H.M."/>
            <person name="Szegedi E."/>
            <person name="Burr T."/>
            <person name="Savka M.A."/>
        </authorList>
    </citation>
    <scope>NUCLEOTIDE SEQUENCE [LARGE SCALE GENOMIC DNA]</scope>
    <source>
        <strain evidence="5 6">CG516</strain>
    </source>
</reference>
<feature type="domain" description="HTH crp-type" evidence="4">
    <location>
        <begin position="151"/>
        <end position="217"/>
    </location>
</feature>
<dbReference type="InterPro" id="IPR018490">
    <property type="entry name" value="cNMP-bd_dom_sf"/>
</dbReference>
<keyword evidence="1" id="KW-0805">Transcription regulation</keyword>
<sequence length="254" mass="27920">MSLPDGNIFQNRLLAALSATDFGLIVPYLDTVHLSLRQPLENAHETIDTVYFLESGLGSIVAGKECGSSIEVGLFGRDGMSGTSLVLGDTESPFDCFVQMSGSAARISSDDLQSVMLQSTSFKSLMTRYARALGIQTTCTAWANAEIKVEARLARWILMVDDRTDEDHFRVTHEFLAMMLGVRRAGVTVAIKMLEAQCMIRSEYREIFVLNRHALIALTRGAYGPAEVEYSRLTGITCANRSFRLDPAPPLSIV</sequence>
<dbReference type="Proteomes" id="UP000477951">
    <property type="component" value="Unassembled WGS sequence"/>
</dbReference>
<name>A0A6L6VM49_AGRVI</name>
<gene>
    <name evidence="5" type="ORF">GOZ90_22070</name>
</gene>